<organism evidence="5 6">
    <name type="scientific">Capnocytophaga canimorsus</name>
    <dbReference type="NCBI Taxonomy" id="28188"/>
    <lineage>
        <taxon>Bacteria</taxon>
        <taxon>Pseudomonadati</taxon>
        <taxon>Bacteroidota</taxon>
        <taxon>Flavobacteriia</taxon>
        <taxon>Flavobacteriales</taxon>
        <taxon>Flavobacteriaceae</taxon>
        <taxon>Capnocytophaga</taxon>
    </lineage>
</organism>
<keyword evidence="2 3" id="KW-0808">Transferase</keyword>
<dbReference type="Gene3D" id="3.40.47.10">
    <property type="match status" value="1"/>
</dbReference>
<name>A0A0B7IQY6_9FLAO</name>
<dbReference type="SUPFAM" id="SSF53901">
    <property type="entry name" value="Thiolase-like"/>
    <property type="match status" value="2"/>
</dbReference>
<comment type="similarity">
    <text evidence="1 3">Belongs to the thiolase-like superfamily. Beta-ketoacyl-ACP synthases family.</text>
</comment>
<dbReference type="InterPro" id="IPR014031">
    <property type="entry name" value="Ketoacyl_synth_C"/>
</dbReference>
<dbReference type="PROSITE" id="PS52004">
    <property type="entry name" value="KS3_2"/>
    <property type="match status" value="1"/>
</dbReference>
<evidence type="ECO:0000259" key="4">
    <source>
        <dbReference type="PROSITE" id="PS52004"/>
    </source>
</evidence>
<dbReference type="EMBL" id="CDOK01000184">
    <property type="protein sequence ID" value="CEN53024.1"/>
    <property type="molecule type" value="Genomic_DNA"/>
</dbReference>
<dbReference type="PANTHER" id="PTHR11712">
    <property type="entry name" value="POLYKETIDE SYNTHASE-RELATED"/>
    <property type="match status" value="1"/>
</dbReference>
<protein>
    <submittedName>
        <fullName evidence="5">Beta-ketoacyl-ACP synthase II</fullName>
        <ecNumber evidence="5">2.3.1.41</ecNumber>
    </submittedName>
</protein>
<dbReference type="InterPro" id="IPR020841">
    <property type="entry name" value="PKS_Beta-ketoAc_synthase_dom"/>
</dbReference>
<evidence type="ECO:0000256" key="2">
    <source>
        <dbReference type="ARBA" id="ARBA00022679"/>
    </source>
</evidence>
<feature type="domain" description="Ketosynthase family 3 (KS3)" evidence="4">
    <location>
        <begin position="1"/>
        <end position="407"/>
    </location>
</feature>
<evidence type="ECO:0000313" key="5">
    <source>
        <dbReference type="EMBL" id="CEN53024.1"/>
    </source>
</evidence>
<dbReference type="EC" id="2.3.1.41" evidence="5"/>
<evidence type="ECO:0000313" key="6">
    <source>
        <dbReference type="Proteomes" id="UP000039370"/>
    </source>
</evidence>
<dbReference type="GO" id="GO:0004315">
    <property type="term" value="F:3-oxoacyl-[acyl-carrier-protein] synthase activity"/>
    <property type="evidence" value="ECO:0007669"/>
    <property type="project" value="UniProtKB-EC"/>
</dbReference>
<evidence type="ECO:0000256" key="3">
    <source>
        <dbReference type="RuleBase" id="RU003694"/>
    </source>
</evidence>
<sequence length="408" mass="44312">MSDASRDICIAFLLPLVAKMITFAGNLFFSFMKIFITGMGSVSALGNDFNSTTEAYRNSDTYIKYDAPPTAPLCSSSKKEIETLKNLYPEYKGLDPSVLFAIIAARKAVQQAQWRENTFGINIGSSRGATSLFEQHYQYFLTHQKCATLASPSTTLGNIASWVGQDLKSDRFEMSHSITCSTALHALVNGIAWLKSGMENRFLVGGSEAPLTPFTIAQAQALKIYSSLNQPYPCRAMDMQKQQNTMVLGEGAAVFCLEKEESAKALALITGVGYATEPIAHSVAISADAKCLQKSMTMALKNHDKNTVDVIVTHTPGTLKGDKAELIAVQNVFGTNIPALTNNKWKLGHTYGASGALSLEMAILMLNLQEFFPVPYISYAKTPQKINKILVNAVGFGGNAVSVVLERK</sequence>
<dbReference type="Pfam" id="PF02801">
    <property type="entry name" value="Ketoacyl-synt_C"/>
    <property type="match status" value="1"/>
</dbReference>
<dbReference type="PANTHER" id="PTHR11712:SF336">
    <property type="entry name" value="3-OXOACYL-[ACYL-CARRIER-PROTEIN] SYNTHASE, MITOCHONDRIAL"/>
    <property type="match status" value="1"/>
</dbReference>
<dbReference type="InterPro" id="IPR016039">
    <property type="entry name" value="Thiolase-like"/>
</dbReference>
<dbReference type="InterPro" id="IPR000794">
    <property type="entry name" value="Beta-ketoacyl_synthase"/>
</dbReference>
<dbReference type="GO" id="GO:0005829">
    <property type="term" value="C:cytosol"/>
    <property type="evidence" value="ECO:0007669"/>
    <property type="project" value="TreeGrafter"/>
</dbReference>
<dbReference type="AlphaFoldDB" id="A0A0B7IQY6"/>
<gene>
    <name evidence="5" type="ORF">CCAN11_40026</name>
</gene>
<dbReference type="Proteomes" id="UP000039370">
    <property type="component" value="Unassembled WGS sequence"/>
</dbReference>
<evidence type="ECO:0000256" key="1">
    <source>
        <dbReference type="ARBA" id="ARBA00008467"/>
    </source>
</evidence>
<dbReference type="GO" id="GO:0006633">
    <property type="term" value="P:fatty acid biosynthetic process"/>
    <property type="evidence" value="ECO:0007669"/>
    <property type="project" value="TreeGrafter"/>
</dbReference>
<accession>A0A0B7IQY6</accession>
<keyword evidence="5" id="KW-0012">Acyltransferase</keyword>
<dbReference type="Pfam" id="PF00109">
    <property type="entry name" value="ketoacyl-synt"/>
    <property type="match status" value="1"/>
</dbReference>
<proteinExistence type="inferred from homology"/>
<dbReference type="InterPro" id="IPR014030">
    <property type="entry name" value="Ketoacyl_synth_N"/>
</dbReference>
<reference evidence="6" key="1">
    <citation type="submission" date="2015-01" db="EMBL/GenBank/DDBJ databases">
        <authorList>
            <person name="MANFREDI Pablo"/>
        </authorList>
    </citation>
    <scope>NUCLEOTIDE SEQUENCE [LARGE SCALE GENOMIC DNA]</scope>
    <source>
        <strain evidence="6">Cc11</strain>
    </source>
</reference>